<dbReference type="GO" id="GO:0030288">
    <property type="term" value="C:outer membrane-bounded periplasmic space"/>
    <property type="evidence" value="ECO:0007669"/>
    <property type="project" value="TreeGrafter"/>
</dbReference>
<keyword evidence="7" id="KW-1185">Reference proteome</keyword>
<dbReference type="RefSeq" id="WP_092736728.1">
    <property type="nucleotide sequence ID" value="NZ_FNAS01000010.1"/>
</dbReference>
<dbReference type="PANTHER" id="PTHR30404">
    <property type="entry name" value="N-ACETYLMURAMOYL-L-ALANINE AMIDASE"/>
    <property type="match status" value="1"/>
</dbReference>
<evidence type="ECO:0000313" key="6">
    <source>
        <dbReference type="EMBL" id="SDE46614.1"/>
    </source>
</evidence>
<proteinExistence type="predicted"/>
<dbReference type="SMART" id="SM00646">
    <property type="entry name" value="Ami_3"/>
    <property type="match status" value="1"/>
</dbReference>
<reference evidence="6 7" key="1">
    <citation type="submission" date="2016-10" db="EMBL/GenBank/DDBJ databases">
        <authorList>
            <person name="de Groot N.N."/>
        </authorList>
    </citation>
    <scope>NUCLEOTIDE SEQUENCE [LARGE SCALE GENOMIC DNA]</scope>
    <source>
        <strain evidence="6 7">DSM 24015</strain>
    </source>
</reference>
<evidence type="ECO:0000259" key="5">
    <source>
        <dbReference type="SMART" id="SM00646"/>
    </source>
</evidence>
<dbReference type="Pfam" id="PF01520">
    <property type="entry name" value="Amidase_3"/>
    <property type="match status" value="1"/>
</dbReference>
<dbReference type="EMBL" id="FNAS01000010">
    <property type="protein sequence ID" value="SDE46614.1"/>
    <property type="molecule type" value="Genomic_DNA"/>
</dbReference>
<dbReference type="GO" id="GO:0009253">
    <property type="term" value="P:peptidoglycan catabolic process"/>
    <property type="evidence" value="ECO:0007669"/>
    <property type="project" value="InterPro"/>
</dbReference>
<comment type="catalytic activity">
    <reaction evidence="1">
        <text>Hydrolyzes the link between N-acetylmuramoyl residues and L-amino acid residues in certain cell-wall glycopeptides.</text>
        <dbReference type="EC" id="3.5.1.28"/>
    </reaction>
</comment>
<dbReference type="PANTHER" id="PTHR30404:SF0">
    <property type="entry name" value="N-ACETYLMURAMOYL-L-ALANINE AMIDASE AMIC"/>
    <property type="match status" value="1"/>
</dbReference>
<dbReference type="GO" id="GO:0008745">
    <property type="term" value="F:N-acetylmuramoyl-L-alanine amidase activity"/>
    <property type="evidence" value="ECO:0007669"/>
    <property type="project" value="UniProtKB-EC"/>
</dbReference>
<dbReference type="SUPFAM" id="SSF53187">
    <property type="entry name" value="Zn-dependent exopeptidases"/>
    <property type="match status" value="1"/>
</dbReference>
<feature type="domain" description="MurNAc-LAA" evidence="5">
    <location>
        <begin position="97"/>
        <end position="256"/>
    </location>
</feature>
<evidence type="ECO:0000256" key="3">
    <source>
        <dbReference type="ARBA" id="ARBA00022801"/>
    </source>
</evidence>
<evidence type="ECO:0000256" key="1">
    <source>
        <dbReference type="ARBA" id="ARBA00001561"/>
    </source>
</evidence>
<dbReference type="CDD" id="cd02696">
    <property type="entry name" value="MurNAc-LAA"/>
    <property type="match status" value="1"/>
</dbReference>
<name>A0A1G7D4L7_9FLAO</name>
<organism evidence="6 7">
    <name type="scientific">Riemerella columbipharyngis</name>
    <dbReference type="NCBI Taxonomy" id="1071918"/>
    <lineage>
        <taxon>Bacteria</taxon>
        <taxon>Pseudomonadati</taxon>
        <taxon>Bacteroidota</taxon>
        <taxon>Flavobacteriia</taxon>
        <taxon>Flavobacteriales</taxon>
        <taxon>Weeksellaceae</taxon>
        <taxon>Riemerella</taxon>
    </lineage>
</organism>
<feature type="region of interest" description="Disordered" evidence="4">
    <location>
        <begin position="267"/>
        <end position="287"/>
    </location>
</feature>
<dbReference type="OrthoDB" id="9806267at2"/>
<gene>
    <name evidence="6" type="ORF">SAMN05421544_11012</name>
</gene>
<dbReference type="AlphaFoldDB" id="A0A1G7D4L7"/>
<dbReference type="STRING" id="1071918.SAMN05421544_11012"/>
<keyword evidence="3" id="KW-0378">Hydrolase</keyword>
<dbReference type="InterPro" id="IPR050695">
    <property type="entry name" value="N-acetylmuramoyl_amidase_3"/>
</dbReference>
<accession>A0A1G7D4L7</accession>
<dbReference type="FunFam" id="3.40.630.40:FF:000005">
    <property type="entry name" value="N-acetylmuramoyl-L-alanine amidase (AmiA)"/>
    <property type="match status" value="1"/>
</dbReference>
<dbReference type="EC" id="3.5.1.28" evidence="2"/>
<dbReference type="Proteomes" id="UP000198517">
    <property type="component" value="Unassembled WGS sequence"/>
</dbReference>
<dbReference type="InterPro" id="IPR002508">
    <property type="entry name" value="MurNAc-LAA_cat"/>
</dbReference>
<sequence length="435" mass="49000">MNILKGIFNLKKIFTLVLCIIFIGLNAQKKFTIVLDAGHGGKDTGTKTYYSDLGMVNEKDVTLAVTLKLGKLLEQNKDIKVIYTRTADVYPTLGDRTDLANRVKASLFISLHCNGAGARKAPYGTETFVQGPDQNDTNLEVAKRENDVIYLDSEDRKKFSSYDPKSPESLIALKLQQSKYLEASLLFGSYVEDNFVNNDHRLSRGVKQKNLHVLRLNAMPSVLIEMGFISNPTEAHYLASENGQNEIAKSIYEAIIKYKNVVEKKETRNSSFNSANNTPTKPKEQPLKNDYRVLLMSTPERFNTNDVALKGLNYIFVMKENDLYKYYYGTTNLASIRDNNVKTAKGAGFRNAVAIGFMPNQSLANGYYTLELIVTEKKLGSDSFILNLLNGVKRTKKHGKFYYTYGNFKKIEDAIDTMKTLSKKGINNIVIEKVE</sequence>
<evidence type="ECO:0000313" key="7">
    <source>
        <dbReference type="Proteomes" id="UP000198517"/>
    </source>
</evidence>
<evidence type="ECO:0000256" key="2">
    <source>
        <dbReference type="ARBA" id="ARBA00011901"/>
    </source>
</evidence>
<protein>
    <recommendedName>
        <fullName evidence="2">N-acetylmuramoyl-L-alanine amidase</fullName>
        <ecNumber evidence="2">3.5.1.28</ecNumber>
    </recommendedName>
</protein>
<feature type="compositionally biased region" description="Polar residues" evidence="4">
    <location>
        <begin position="269"/>
        <end position="280"/>
    </location>
</feature>
<evidence type="ECO:0000256" key="4">
    <source>
        <dbReference type="SAM" id="MobiDB-lite"/>
    </source>
</evidence>
<dbReference type="Gene3D" id="3.40.630.40">
    <property type="entry name" value="Zn-dependent exopeptidases"/>
    <property type="match status" value="1"/>
</dbReference>